<name>A0ABD3GNP0_9MARC</name>
<dbReference type="SUPFAM" id="SSF56219">
    <property type="entry name" value="DNase I-like"/>
    <property type="match status" value="1"/>
</dbReference>
<dbReference type="Gene3D" id="3.60.10.10">
    <property type="entry name" value="Endonuclease/exonuclease/phosphatase"/>
    <property type="match status" value="1"/>
</dbReference>
<evidence type="ECO:0000313" key="3">
    <source>
        <dbReference type="Proteomes" id="UP001633002"/>
    </source>
</evidence>
<comment type="caution">
    <text evidence="2">The sequence shown here is derived from an EMBL/GenBank/DDBJ whole genome shotgun (WGS) entry which is preliminary data.</text>
</comment>
<accession>A0ABD3GNP0</accession>
<evidence type="ECO:0000256" key="1">
    <source>
        <dbReference type="SAM" id="MobiDB-lite"/>
    </source>
</evidence>
<proteinExistence type="predicted"/>
<keyword evidence="3" id="KW-1185">Reference proteome</keyword>
<dbReference type="InterPro" id="IPR036691">
    <property type="entry name" value="Endo/exonu/phosph_ase_sf"/>
</dbReference>
<sequence length="243" mass="27712">MQINRATRRARSEDSGNTGASRETEERGSPGEQRILKRLDRIYLSEELIDRQVKYEISNHTSKSDHTPVYMTVVDEKGKKRETARFAMNMSLFKDFKFRAEVVEMWVATGNRSKEKGDQPAVTLKKCLRRTKKLMKVKGREVAREKRAQAEELRELIELKKLEKKIVNFVWSGASLDTRNRVATKVLVQGTQDGGLGLVSLIKQHAAFAARTVRWAYMPGKNPLQRIIQKNIKAETGEAIGVP</sequence>
<dbReference type="AlphaFoldDB" id="A0ABD3GNP0"/>
<evidence type="ECO:0000313" key="2">
    <source>
        <dbReference type="EMBL" id="KAL3678784.1"/>
    </source>
</evidence>
<protein>
    <submittedName>
        <fullName evidence="2">Uncharacterized protein</fullName>
    </submittedName>
</protein>
<dbReference type="EMBL" id="JBJQOH010000007">
    <property type="protein sequence ID" value="KAL3678784.1"/>
    <property type="molecule type" value="Genomic_DNA"/>
</dbReference>
<gene>
    <name evidence="2" type="ORF">R1sor_021740</name>
</gene>
<feature type="compositionally biased region" description="Basic and acidic residues" evidence="1">
    <location>
        <begin position="22"/>
        <end position="33"/>
    </location>
</feature>
<dbReference type="Proteomes" id="UP001633002">
    <property type="component" value="Unassembled WGS sequence"/>
</dbReference>
<organism evidence="2 3">
    <name type="scientific">Riccia sorocarpa</name>
    <dbReference type="NCBI Taxonomy" id="122646"/>
    <lineage>
        <taxon>Eukaryota</taxon>
        <taxon>Viridiplantae</taxon>
        <taxon>Streptophyta</taxon>
        <taxon>Embryophyta</taxon>
        <taxon>Marchantiophyta</taxon>
        <taxon>Marchantiopsida</taxon>
        <taxon>Marchantiidae</taxon>
        <taxon>Marchantiales</taxon>
        <taxon>Ricciaceae</taxon>
        <taxon>Riccia</taxon>
    </lineage>
</organism>
<feature type="region of interest" description="Disordered" evidence="1">
    <location>
        <begin position="1"/>
        <end position="33"/>
    </location>
</feature>
<reference evidence="2 3" key="1">
    <citation type="submission" date="2024-09" db="EMBL/GenBank/DDBJ databases">
        <title>Chromosome-scale assembly of Riccia sorocarpa.</title>
        <authorList>
            <person name="Paukszto L."/>
        </authorList>
    </citation>
    <scope>NUCLEOTIDE SEQUENCE [LARGE SCALE GENOMIC DNA]</scope>
    <source>
        <strain evidence="2">LP-2024</strain>
        <tissue evidence="2">Aerial parts of the thallus</tissue>
    </source>
</reference>